<evidence type="ECO:0000313" key="3">
    <source>
        <dbReference type="Proteomes" id="UP000095380"/>
    </source>
</evidence>
<dbReference type="AlphaFoldDB" id="A0A173ZGL0"/>
<reference evidence="2 3" key="1">
    <citation type="submission" date="2015-09" db="EMBL/GenBank/DDBJ databases">
        <authorList>
            <consortium name="Pathogen Informatics"/>
        </authorList>
    </citation>
    <scope>NUCLEOTIDE SEQUENCE [LARGE SCALE GENOMIC DNA]</scope>
    <source>
        <strain evidence="2 3">2789STDY5608851</strain>
    </source>
</reference>
<sequence>MKITFNDTTELTIQSATIRTDGSLLIKTISATEDELRNTFQDEFRTKKIIITERESAVAEYENYTNLNALVKYTGGILGVVMYREKESPTERMDKLEEANKKLADENAEISATVDSILTDFLPALFGDGENPDENTEEDTKETDSENTKTE</sequence>
<feature type="compositionally biased region" description="Basic and acidic residues" evidence="1">
    <location>
        <begin position="142"/>
        <end position="151"/>
    </location>
</feature>
<accession>A0A173ZGL0</accession>
<evidence type="ECO:0000256" key="1">
    <source>
        <dbReference type="SAM" id="MobiDB-lite"/>
    </source>
</evidence>
<proteinExistence type="predicted"/>
<protein>
    <submittedName>
        <fullName evidence="2">Uncharacterized protein</fullName>
    </submittedName>
</protein>
<evidence type="ECO:0000313" key="2">
    <source>
        <dbReference type="EMBL" id="CUN74265.1"/>
    </source>
</evidence>
<organism evidence="2 3">
    <name type="scientific">Dorea longicatena</name>
    <dbReference type="NCBI Taxonomy" id="88431"/>
    <lineage>
        <taxon>Bacteria</taxon>
        <taxon>Bacillati</taxon>
        <taxon>Bacillota</taxon>
        <taxon>Clostridia</taxon>
        <taxon>Lachnospirales</taxon>
        <taxon>Lachnospiraceae</taxon>
        <taxon>Dorea</taxon>
    </lineage>
</organism>
<gene>
    <name evidence="2" type="ORF">ERS852408_00851</name>
</gene>
<name>A0A173ZGL0_9FIRM</name>
<dbReference type="Proteomes" id="UP000095380">
    <property type="component" value="Unassembled WGS sequence"/>
</dbReference>
<feature type="region of interest" description="Disordered" evidence="1">
    <location>
        <begin position="123"/>
        <end position="151"/>
    </location>
</feature>
<dbReference type="EMBL" id="CYYM01000003">
    <property type="protein sequence ID" value="CUN74265.1"/>
    <property type="molecule type" value="Genomic_DNA"/>
</dbReference>
<feature type="compositionally biased region" description="Acidic residues" evidence="1">
    <location>
        <begin position="130"/>
        <end position="141"/>
    </location>
</feature>
<dbReference type="RefSeq" id="WP_207641754.1">
    <property type="nucleotide sequence ID" value="NZ_CYYM01000003.1"/>
</dbReference>